<dbReference type="GeneID" id="103279219"/>
<dbReference type="Ensembl" id="ENSACAT00000052851.1">
    <property type="protein sequence ID" value="ENSACAP00000038833.1"/>
    <property type="gene ID" value="ENSACAG00000043834.1"/>
</dbReference>
<dbReference type="PANTHER" id="PTHR14334">
    <property type="entry name" value="B-CELL ANTIGEN RECEPTOR COMPLEX-ASSOCIATED PROTEIN"/>
    <property type="match status" value="1"/>
</dbReference>
<keyword evidence="2" id="KW-1133">Transmembrane helix</keyword>
<reference evidence="4" key="2">
    <citation type="submission" date="2025-08" db="UniProtKB">
        <authorList>
            <consortium name="Ensembl"/>
        </authorList>
    </citation>
    <scope>IDENTIFICATION</scope>
</reference>
<dbReference type="RefSeq" id="XP_008111414.1">
    <property type="nucleotide sequence ID" value="XM_008113207.3"/>
</dbReference>
<evidence type="ECO:0000256" key="3">
    <source>
        <dbReference type="SAM" id="SignalP"/>
    </source>
</evidence>
<dbReference type="SUPFAM" id="SSF48726">
    <property type="entry name" value="Immunoglobulin"/>
    <property type="match status" value="1"/>
</dbReference>
<dbReference type="KEGG" id="acs:103279219"/>
<keyword evidence="2" id="KW-0812">Transmembrane</keyword>
<keyword evidence="5" id="KW-1185">Reference proteome</keyword>
<dbReference type="FunCoup" id="A0A803TUE3">
    <property type="interactions" value="10"/>
</dbReference>
<dbReference type="InParanoid" id="A0A803TUE3"/>
<gene>
    <name evidence="4" type="primary">cd79b</name>
</gene>
<dbReference type="PANTHER" id="PTHR14334:SF2">
    <property type="entry name" value="B-CELL ANTIGEN RECEPTOR COMPLEX-ASSOCIATED PROTEIN BETA CHAIN"/>
    <property type="match status" value="1"/>
</dbReference>
<dbReference type="InterPro" id="IPR013783">
    <property type="entry name" value="Ig-like_fold"/>
</dbReference>
<feature type="chain" id="PRO_5032282350" description="Immunoglobulin V-set domain-containing protein" evidence="3">
    <location>
        <begin position="18"/>
        <end position="210"/>
    </location>
</feature>
<feature type="transmembrane region" description="Helical" evidence="2">
    <location>
        <begin position="141"/>
        <end position="160"/>
    </location>
</feature>
<reference evidence="4 5" key="1">
    <citation type="submission" date="2009-12" db="EMBL/GenBank/DDBJ databases">
        <title>The Genome Sequence of Anolis carolinensis (Green Anole Lizard).</title>
        <authorList>
            <consortium name="The Genome Sequencing Platform"/>
            <person name="Di Palma F."/>
            <person name="Alfoldi J."/>
            <person name="Heiman D."/>
            <person name="Young S."/>
            <person name="Grabherr M."/>
            <person name="Johnson J."/>
            <person name="Lander E.S."/>
            <person name="Lindblad-Toh K."/>
        </authorList>
    </citation>
    <scope>NUCLEOTIDE SEQUENCE [LARGE SCALE GENOMIC DNA]</scope>
    <source>
        <strain evidence="4 5">JBL SC #1</strain>
    </source>
</reference>
<reference evidence="4" key="3">
    <citation type="submission" date="2025-09" db="UniProtKB">
        <authorList>
            <consortium name="Ensembl"/>
        </authorList>
    </citation>
    <scope>IDENTIFICATION</scope>
</reference>
<evidence type="ECO:0000313" key="4">
    <source>
        <dbReference type="Ensembl" id="ENSACAP00000038833.1"/>
    </source>
</evidence>
<dbReference type="GO" id="GO:0009897">
    <property type="term" value="C:external side of plasma membrane"/>
    <property type="evidence" value="ECO:0000318"/>
    <property type="project" value="GO_Central"/>
</dbReference>
<dbReference type="CTD" id="974"/>
<evidence type="ECO:0000256" key="1">
    <source>
        <dbReference type="ARBA" id="ARBA00023319"/>
    </source>
</evidence>
<dbReference type="GO" id="GO:0050853">
    <property type="term" value="P:B cell receptor signaling pathway"/>
    <property type="evidence" value="ECO:0000318"/>
    <property type="project" value="GO_Central"/>
</dbReference>
<evidence type="ECO:0008006" key="6">
    <source>
        <dbReference type="Google" id="ProtNLM"/>
    </source>
</evidence>
<feature type="transmembrane region" description="Helical" evidence="2">
    <location>
        <begin position="12"/>
        <end position="31"/>
    </location>
</feature>
<keyword evidence="2" id="KW-0472">Membrane</keyword>
<dbReference type="GO" id="GO:0019815">
    <property type="term" value="C:B cell receptor complex"/>
    <property type="evidence" value="ECO:0000318"/>
    <property type="project" value="GO_Central"/>
</dbReference>
<keyword evidence="3" id="KW-0732">Signal</keyword>
<accession>A0A803TUE3</accession>
<organism evidence="4 5">
    <name type="scientific">Anolis carolinensis</name>
    <name type="common">Green anole</name>
    <name type="synonym">American chameleon</name>
    <dbReference type="NCBI Taxonomy" id="28377"/>
    <lineage>
        <taxon>Eukaryota</taxon>
        <taxon>Metazoa</taxon>
        <taxon>Chordata</taxon>
        <taxon>Craniata</taxon>
        <taxon>Vertebrata</taxon>
        <taxon>Euteleostomi</taxon>
        <taxon>Lepidosauria</taxon>
        <taxon>Squamata</taxon>
        <taxon>Bifurcata</taxon>
        <taxon>Unidentata</taxon>
        <taxon>Episquamata</taxon>
        <taxon>Toxicofera</taxon>
        <taxon>Iguania</taxon>
        <taxon>Dactyloidae</taxon>
        <taxon>Anolis</taxon>
    </lineage>
</organism>
<dbReference type="GO" id="GO:0030183">
    <property type="term" value="P:B cell differentiation"/>
    <property type="evidence" value="ECO:0000318"/>
    <property type="project" value="GO_Central"/>
</dbReference>
<sequence length="210" mass="23814">MAPSLFQLSGLFWTALGLLLVATDSATSLTLKRARFIAARRGATISFSCSFDSLSNWYKETENDKHEKVVNNSRIQMIRNDTVMMMQIRKLQHVDGGIYSYERNKSYRGGKMQQQNCGTELRVMGVSTFEQVQRRHTLKDAIIVVQTILLVLFLSMPLFLTVGKGESKEASAEDHTYEGLAVELADTYEDITTYQDTAQKWDLGEHPCEE</sequence>
<evidence type="ECO:0000256" key="2">
    <source>
        <dbReference type="SAM" id="Phobius"/>
    </source>
</evidence>
<feature type="signal peptide" evidence="3">
    <location>
        <begin position="1"/>
        <end position="17"/>
    </location>
</feature>
<dbReference type="Proteomes" id="UP000001646">
    <property type="component" value="Chromosome 6"/>
</dbReference>
<keyword evidence="1" id="KW-0393">Immunoglobulin domain</keyword>
<dbReference type="OrthoDB" id="9894386at2759"/>
<dbReference type="Gene3D" id="2.60.40.10">
    <property type="entry name" value="Immunoglobulins"/>
    <property type="match status" value="1"/>
</dbReference>
<proteinExistence type="predicted"/>
<protein>
    <recommendedName>
        <fullName evidence="6">Immunoglobulin V-set domain-containing protein</fullName>
    </recommendedName>
</protein>
<dbReference type="GeneTree" id="ENSGT00940000154363"/>
<evidence type="ECO:0000313" key="5">
    <source>
        <dbReference type="Proteomes" id="UP000001646"/>
    </source>
</evidence>
<name>A0A803TUE3_ANOCA</name>
<dbReference type="InterPro" id="IPR036179">
    <property type="entry name" value="Ig-like_dom_sf"/>
</dbReference>
<dbReference type="AlphaFoldDB" id="A0A803TUE3"/>